<proteinExistence type="predicted"/>
<keyword evidence="1" id="KW-0812">Transmembrane</keyword>
<evidence type="ECO:0000313" key="3">
    <source>
        <dbReference type="Proteomes" id="UP000265643"/>
    </source>
</evidence>
<keyword evidence="1" id="KW-1133">Transmembrane helix</keyword>
<dbReference type="Proteomes" id="UP000265643">
    <property type="component" value="Unassembled WGS sequence"/>
</dbReference>
<dbReference type="AlphaFoldDB" id="A0A391PEB0"/>
<evidence type="ECO:0000256" key="1">
    <source>
        <dbReference type="SAM" id="Phobius"/>
    </source>
</evidence>
<reference evidence="3" key="1">
    <citation type="submission" date="2018-09" db="EMBL/GenBank/DDBJ databases">
        <title>Draft Genome Sequence of Mediterraneibacter sp. KCTC 15684.</title>
        <authorList>
            <person name="Kim J.S."/>
            <person name="Han K.I."/>
            <person name="Suh M.K."/>
            <person name="Lee K.C."/>
            <person name="Eom M.K."/>
            <person name="Lee J.H."/>
            <person name="Park S.H."/>
            <person name="Kang S.W."/>
            <person name="Park J.E."/>
            <person name="Oh B.S."/>
            <person name="Yu S.Y."/>
            <person name="Choi S.H."/>
            <person name="Lee D.H."/>
            <person name="Yoon H."/>
            <person name="Kim B."/>
            <person name="Yang S.J."/>
            <person name="Lee J.S."/>
        </authorList>
    </citation>
    <scope>NUCLEOTIDE SEQUENCE [LARGE SCALE GENOMIC DNA]</scope>
    <source>
        <strain evidence="3">KCTC 15684</strain>
    </source>
</reference>
<sequence length="70" mass="8132">MVWKITILLWALVLIGSYFVKCSISREERIRASYGGNIKLTPGRIVYLILVFASIIMTFATLVWFLFFKL</sequence>
<dbReference type="EMBL" id="BHGK01000001">
    <property type="protein sequence ID" value="GCA68033.1"/>
    <property type="molecule type" value="Genomic_DNA"/>
</dbReference>
<gene>
    <name evidence="2" type="ORF">KGMB01110_24690</name>
</gene>
<keyword evidence="3" id="KW-1185">Reference proteome</keyword>
<organism evidence="2 3">
    <name type="scientific">Mediterraneibacter butyricigenes</name>
    <dbReference type="NCBI Taxonomy" id="2316025"/>
    <lineage>
        <taxon>Bacteria</taxon>
        <taxon>Bacillati</taxon>
        <taxon>Bacillota</taxon>
        <taxon>Clostridia</taxon>
        <taxon>Lachnospirales</taxon>
        <taxon>Lachnospiraceae</taxon>
        <taxon>Mediterraneibacter</taxon>
    </lineage>
</organism>
<comment type="caution">
    <text evidence="2">The sequence shown here is derived from an EMBL/GenBank/DDBJ whole genome shotgun (WGS) entry which is preliminary data.</text>
</comment>
<dbReference type="RefSeq" id="WP_119298656.1">
    <property type="nucleotide sequence ID" value="NZ_BHGK01000001.1"/>
</dbReference>
<name>A0A391PEB0_9FIRM</name>
<evidence type="ECO:0000313" key="2">
    <source>
        <dbReference type="EMBL" id="GCA68033.1"/>
    </source>
</evidence>
<accession>A0A391PEB0</accession>
<keyword evidence="1" id="KW-0472">Membrane</keyword>
<feature type="transmembrane region" description="Helical" evidence="1">
    <location>
        <begin position="6"/>
        <end position="24"/>
    </location>
</feature>
<protein>
    <submittedName>
        <fullName evidence="2">Uncharacterized protein</fullName>
    </submittedName>
</protein>
<feature type="transmembrane region" description="Helical" evidence="1">
    <location>
        <begin position="45"/>
        <end position="67"/>
    </location>
</feature>